<keyword evidence="4" id="KW-0560">Oxidoreductase</keyword>
<dbReference type="InterPro" id="IPR013149">
    <property type="entry name" value="ADH-like_C"/>
</dbReference>
<dbReference type="GO" id="GO:0008270">
    <property type="term" value="F:zinc ion binding"/>
    <property type="evidence" value="ECO:0007669"/>
    <property type="project" value="InterPro"/>
</dbReference>
<gene>
    <name evidence="9" type="ORF">C8E99_1606</name>
</gene>
<dbReference type="InterPro" id="IPR036291">
    <property type="entry name" value="NAD(P)-bd_dom_sf"/>
</dbReference>
<evidence type="ECO:0000313" key="10">
    <source>
        <dbReference type="Proteomes" id="UP000256727"/>
    </source>
</evidence>
<feature type="region of interest" description="Disordered" evidence="6">
    <location>
        <begin position="405"/>
        <end position="431"/>
    </location>
</feature>
<name>A0A3D9LEC0_9MICC</name>
<evidence type="ECO:0000259" key="8">
    <source>
        <dbReference type="Pfam" id="PF08240"/>
    </source>
</evidence>
<dbReference type="PANTHER" id="PTHR42813">
    <property type="entry name" value="ZINC-TYPE ALCOHOL DEHYDROGENASE-LIKE"/>
    <property type="match status" value="1"/>
</dbReference>
<dbReference type="EMBL" id="QREH01000001">
    <property type="protein sequence ID" value="REE03787.1"/>
    <property type="molecule type" value="Genomic_DNA"/>
</dbReference>
<dbReference type="CDD" id="cd08283">
    <property type="entry name" value="FDH_like_1"/>
    <property type="match status" value="1"/>
</dbReference>
<comment type="cofactor">
    <cofactor evidence="1 5">
        <name>Zn(2+)</name>
        <dbReference type="ChEBI" id="CHEBI:29105"/>
    </cofactor>
</comment>
<comment type="caution">
    <text evidence="9">The sequence shown here is derived from an EMBL/GenBank/DDBJ whole genome shotgun (WGS) entry which is preliminary data.</text>
</comment>
<dbReference type="AlphaFoldDB" id="A0A3D9LEC0"/>
<evidence type="ECO:0000256" key="2">
    <source>
        <dbReference type="ARBA" id="ARBA00022723"/>
    </source>
</evidence>
<dbReference type="Gene3D" id="3.40.50.720">
    <property type="entry name" value="NAD(P)-binding Rossmann-like Domain"/>
    <property type="match status" value="1"/>
</dbReference>
<sequence>MLPTTHSVTTMKALTWQGKRKVSVENVPDPVIQAPTDAIVRITSSAICGSDLHLYEVLGPFMDKDDVLGHEPMGIVEEVGSQVTNLSPGDRVVIPFNISCGHCWMCERGLQSQCETNQVREQGSGTTLFGFSRLYGSIPGGQAEYLRVPNADYGPIKVPHTGQDEQWLYLSDILPTAWQGVQYAQVPEGGSLAVLGLGPVGQFAARIGKHLGYRVIGVDPVAERRGMAERHGIETADQDEHLVERLRLATDGRGPDAVLDAVGMEAHGSPVAGVAHAAVGLLPDAIGRLAMKTAGADRLNALQTAIEAVRRGGTISLSGVYGGMADPMPMLTLFDKQIALHMGQCNVKHWIDDLMPLVDDPSDPLGTLDLATHQVPLDRAPEMYETFQKKQDGCIKVVLKPELSTNATGGTEGTTTRFPADTGSHEVDGDR</sequence>
<dbReference type="PANTHER" id="PTHR42813:SF2">
    <property type="entry name" value="DEHYDROGENASE, ZINC-CONTAINING, PUTATIVE (AFU_ORTHOLOGUE AFUA_2G02810)-RELATED"/>
    <property type="match status" value="1"/>
</dbReference>
<dbReference type="SUPFAM" id="SSF50129">
    <property type="entry name" value="GroES-like"/>
    <property type="match status" value="1"/>
</dbReference>
<protein>
    <submittedName>
        <fullName evidence="9">Threonine dehydrogenase-like Zn-dependent dehydrogenase</fullName>
    </submittedName>
</protein>
<dbReference type="Proteomes" id="UP000256727">
    <property type="component" value="Unassembled WGS sequence"/>
</dbReference>
<dbReference type="InterPro" id="IPR011032">
    <property type="entry name" value="GroES-like_sf"/>
</dbReference>
<dbReference type="InterPro" id="IPR013154">
    <property type="entry name" value="ADH-like_N"/>
</dbReference>
<dbReference type="GO" id="GO:0016491">
    <property type="term" value="F:oxidoreductase activity"/>
    <property type="evidence" value="ECO:0007669"/>
    <property type="project" value="UniProtKB-KW"/>
</dbReference>
<evidence type="ECO:0000259" key="7">
    <source>
        <dbReference type="Pfam" id="PF00107"/>
    </source>
</evidence>
<evidence type="ECO:0000256" key="1">
    <source>
        <dbReference type="ARBA" id="ARBA00001947"/>
    </source>
</evidence>
<comment type="similarity">
    <text evidence="5">Belongs to the zinc-containing alcohol dehydrogenase family.</text>
</comment>
<dbReference type="Pfam" id="PF08240">
    <property type="entry name" value="ADH_N"/>
    <property type="match status" value="1"/>
</dbReference>
<evidence type="ECO:0000313" key="9">
    <source>
        <dbReference type="EMBL" id="REE03787.1"/>
    </source>
</evidence>
<dbReference type="Pfam" id="PF00107">
    <property type="entry name" value="ADH_zinc_N"/>
    <property type="match status" value="1"/>
</dbReference>
<keyword evidence="3 5" id="KW-0862">Zinc</keyword>
<feature type="domain" description="Alcohol dehydrogenase-like C-terminal" evidence="7">
    <location>
        <begin position="199"/>
        <end position="265"/>
    </location>
</feature>
<evidence type="ECO:0000256" key="3">
    <source>
        <dbReference type="ARBA" id="ARBA00022833"/>
    </source>
</evidence>
<evidence type="ECO:0000256" key="4">
    <source>
        <dbReference type="ARBA" id="ARBA00023002"/>
    </source>
</evidence>
<dbReference type="Gene3D" id="3.90.180.10">
    <property type="entry name" value="Medium-chain alcohol dehydrogenases, catalytic domain"/>
    <property type="match status" value="1"/>
</dbReference>
<evidence type="ECO:0000256" key="6">
    <source>
        <dbReference type="SAM" id="MobiDB-lite"/>
    </source>
</evidence>
<proteinExistence type="inferred from homology"/>
<accession>A0A3D9LEC0</accession>
<dbReference type="InterPro" id="IPR002328">
    <property type="entry name" value="ADH_Zn_CS"/>
</dbReference>
<evidence type="ECO:0000256" key="5">
    <source>
        <dbReference type="RuleBase" id="RU361277"/>
    </source>
</evidence>
<dbReference type="PROSITE" id="PS00059">
    <property type="entry name" value="ADH_ZINC"/>
    <property type="match status" value="1"/>
</dbReference>
<keyword evidence="2 5" id="KW-0479">Metal-binding</keyword>
<dbReference type="SUPFAM" id="SSF51735">
    <property type="entry name" value="NAD(P)-binding Rossmann-fold domains"/>
    <property type="match status" value="1"/>
</dbReference>
<keyword evidence="10" id="KW-1185">Reference proteome</keyword>
<reference evidence="9 10" key="1">
    <citation type="submission" date="2018-07" db="EMBL/GenBank/DDBJ databases">
        <title>Sequencing the genomes of 1000 actinobacteria strains.</title>
        <authorList>
            <person name="Klenk H.-P."/>
        </authorList>
    </citation>
    <scope>NUCLEOTIDE SEQUENCE [LARGE SCALE GENOMIC DNA]</scope>
    <source>
        <strain evidence="9 10">DSM 14442</strain>
    </source>
</reference>
<feature type="domain" description="Alcohol dehydrogenase-like N-terminal" evidence="8">
    <location>
        <begin position="35"/>
        <end position="154"/>
    </location>
</feature>
<organism evidence="9 10">
    <name type="scientific">Citricoccus muralis</name>
    <dbReference type="NCBI Taxonomy" id="169134"/>
    <lineage>
        <taxon>Bacteria</taxon>
        <taxon>Bacillati</taxon>
        <taxon>Actinomycetota</taxon>
        <taxon>Actinomycetes</taxon>
        <taxon>Micrococcales</taxon>
        <taxon>Micrococcaceae</taxon>
        <taxon>Citricoccus</taxon>
    </lineage>
</organism>